<dbReference type="PIRSF" id="PIRSF009320">
    <property type="entry name" value="Nuc_binding_HP_1000"/>
    <property type="match status" value="1"/>
</dbReference>
<dbReference type="InterPro" id="IPR050678">
    <property type="entry name" value="DNA_Partitioning_ATPase"/>
</dbReference>
<evidence type="ECO:0000313" key="2">
    <source>
        <dbReference type="EMBL" id="PWE00025.1"/>
    </source>
</evidence>
<dbReference type="Pfam" id="PF01656">
    <property type="entry name" value="CbiA"/>
    <property type="match status" value="1"/>
</dbReference>
<name>A0A2U2BAC7_9BACT</name>
<dbReference type="OrthoDB" id="69313at2"/>
<dbReference type="RefSeq" id="WP_109263648.1">
    <property type="nucleotide sequence ID" value="NZ_QEWP01000004.1"/>
</dbReference>
<evidence type="ECO:0000259" key="1">
    <source>
        <dbReference type="Pfam" id="PF01656"/>
    </source>
</evidence>
<gene>
    <name evidence="2" type="ORF">DDZ16_06580</name>
</gene>
<dbReference type="EMBL" id="QEWP01000004">
    <property type="protein sequence ID" value="PWE00025.1"/>
    <property type="molecule type" value="Genomic_DNA"/>
</dbReference>
<reference evidence="2 3" key="1">
    <citation type="submission" date="2018-05" db="EMBL/GenBank/DDBJ databases">
        <title>Marinilabilia rubrum sp. nov., isolated from saltern sediment.</title>
        <authorList>
            <person name="Zhang R."/>
        </authorList>
    </citation>
    <scope>NUCLEOTIDE SEQUENCE [LARGE SCALE GENOMIC DNA]</scope>
    <source>
        <strain evidence="2 3">WTE16</strain>
    </source>
</reference>
<dbReference type="CDD" id="cd02042">
    <property type="entry name" value="ParAB_family"/>
    <property type="match status" value="1"/>
</dbReference>
<dbReference type="PANTHER" id="PTHR13696">
    <property type="entry name" value="P-LOOP CONTAINING NUCLEOSIDE TRIPHOSPHATE HYDROLASE"/>
    <property type="match status" value="1"/>
</dbReference>
<dbReference type="InterPro" id="IPR027417">
    <property type="entry name" value="P-loop_NTPase"/>
</dbReference>
<sequence>MIISISSLKGGTGKSTISQNLAVCFAHMGYKTIIIDTDTNGSSQRWSGLRPEDYPEVPAVSISDPRALRKNINQIQKDYEMVIVDGTPALSELASTIILISDLLLIPIKPGVLDLWATEKFIEKYEQALVLKQDINARFLLNQVDSRTKISHEVYDVLKDFGIEPMQSQINNRIAYSEAIISGLGVYEFKDPKAKDETIKLANETIEVLTNMD</sequence>
<dbReference type="Gene3D" id="3.40.50.300">
    <property type="entry name" value="P-loop containing nucleotide triphosphate hydrolases"/>
    <property type="match status" value="1"/>
</dbReference>
<dbReference type="InterPro" id="IPR002586">
    <property type="entry name" value="CobQ/CobB/MinD/ParA_Nub-bd_dom"/>
</dbReference>
<accession>A0A2U2BAC7</accession>
<feature type="domain" description="CobQ/CobB/MinD/ParA nucleotide binding" evidence="1">
    <location>
        <begin position="3"/>
        <end position="184"/>
    </location>
</feature>
<proteinExistence type="predicted"/>
<dbReference type="SUPFAM" id="SSF52540">
    <property type="entry name" value="P-loop containing nucleoside triphosphate hydrolases"/>
    <property type="match status" value="1"/>
</dbReference>
<dbReference type="Proteomes" id="UP000244956">
    <property type="component" value="Unassembled WGS sequence"/>
</dbReference>
<organism evidence="2 3">
    <name type="scientific">Marinilabilia rubra</name>
    <dbReference type="NCBI Taxonomy" id="2162893"/>
    <lineage>
        <taxon>Bacteria</taxon>
        <taxon>Pseudomonadati</taxon>
        <taxon>Bacteroidota</taxon>
        <taxon>Bacteroidia</taxon>
        <taxon>Marinilabiliales</taxon>
        <taxon>Marinilabiliaceae</taxon>
        <taxon>Marinilabilia</taxon>
    </lineage>
</organism>
<dbReference type="AlphaFoldDB" id="A0A2U2BAC7"/>
<protein>
    <submittedName>
        <fullName evidence="2">Chromosome partitioning protein</fullName>
    </submittedName>
</protein>
<evidence type="ECO:0000313" key="3">
    <source>
        <dbReference type="Proteomes" id="UP000244956"/>
    </source>
</evidence>
<comment type="caution">
    <text evidence="2">The sequence shown here is derived from an EMBL/GenBank/DDBJ whole genome shotgun (WGS) entry which is preliminary data.</text>
</comment>
<keyword evidence="3" id="KW-1185">Reference proteome</keyword>
<dbReference type="PANTHER" id="PTHR13696:SF96">
    <property type="entry name" value="COBQ_COBB_MIND_PARA NUCLEOTIDE BINDING DOMAIN-CONTAINING PROTEIN"/>
    <property type="match status" value="1"/>
</dbReference>